<reference evidence="1" key="1">
    <citation type="journal article" date="2021" name="Proc. Natl. Acad. Sci. U.S.A.">
        <title>A Catalog of Tens of Thousands of Viruses from Human Metagenomes Reveals Hidden Associations with Chronic Diseases.</title>
        <authorList>
            <person name="Tisza M.J."/>
            <person name="Buck C.B."/>
        </authorList>
    </citation>
    <scope>NUCLEOTIDE SEQUENCE</scope>
    <source>
        <strain evidence="1">CtNmW2</strain>
    </source>
</reference>
<sequence length="42" mass="4984">MRFNYSRNVTTQRGYLNPHKLNIKRGILHESNANPITKINSW</sequence>
<organism evidence="1">
    <name type="scientific">Siphoviridae sp. ctNmW2</name>
    <dbReference type="NCBI Taxonomy" id="2826306"/>
    <lineage>
        <taxon>Viruses</taxon>
        <taxon>Duplodnaviria</taxon>
        <taxon>Heunggongvirae</taxon>
        <taxon>Uroviricota</taxon>
        <taxon>Caudoviricetes</taxon>
    </lineage>
</organism>
<protein>
    <submittedName>
        <fullName evidence="1">Uncharacterized protein</fullName>
    </submittedName>
</protein>
<proteinExistence type="predicted"/>
<evidence type="ECO:0000313" key="1">
    <source>
        <dbReference type="EMBL" id="DAD82089.1"/>
    </source>
</evidence>
<accession>A0A8S5MIA1</accession>
<dbReference type="EMBL" id="BK014912">
    <property type="protein sequence ID" value="DAD82089.1"/>
    <property type="molecule type" value="Genomic_DNA"/>
</dbReference>
<name>A0A8S5MIA1_9CAUD</name>